<evidence type="ECO:0000256" key="7">
    <source>
        <dbReference type="ARBA" id="ARBA00023136"/>
    </source>
</evidence>
<dbReference type="PANTHER" id="PTHR35011">
    <property type="entry name" value="2,3-DIKETO-L-GULONATE TRAP TRANSPORTER SMALL PERMEASE PROTEIN YIAM"/>
    <property type="match status" value="1"/>
</dbReference>
<dbReference type="InterPro" id="IPR055348">
    <property type="entry name" value="DctQ"/>
</dbReference>
<dbReference type="OrthoDB" id="9795655at2"/>
<evidence type="ECO:0000313" key="11">
    <source>
        <dbReference type="EMBL" id="RLK50883.1"/>
    </source>
</evidence>
<keyword evidence="12" id="KW-1185">Reference proteome</keyword>
<evidence type="ECO:0000259" key="10">
    <source>
        <dbReference type="Pfam" id="PF04290"/>
    </source>
</evidence>
<comment type="similarity">
    <text evidence="8 9">Belongs to the TRAP transporter small permease family.</text>
</comment>
<name>A0A498C6A4_9GAMM</name>
<feature type="transmembrane region" description="Helical" evidence="9">
    <location>
        <begin position="138"/>
        <end position="157"/>
    </location>
</feature>
<comment type="function">
    <text evidence="9">Part of the tripartite ATP-independent periplasmic (TRAP) transport system.</text>
</comment>
<evidence type="ECO:0000256" key="4">
    <source>
        <dbReference type="ARBA" id="ARBA00022519"/>
    </source>
</evidence>
<keyword evidence="2 9" id="KW-0813">Transport</keyword>
<dbReference type="GO" id="GO:0005886">
    <property type="term" value="C:plasma membrane"/>
    <property type="evidence" value="ECO:0007669"/>
    <property type="project" value="UniProtKB-SubCell"/>
</dbReference>
<keyword evidence="7 9" id="KW-0472">Membrane</keyword>
<feature type="transmembrane region" description="Helical" evidence="9">
    <location>
        <begin position="21"/>
        <end position="44"/>
    </location>
</feature>
<dbReference type="AlphaFoldDB" id="A0A498C6A4"/>
<evidence type="ECO:0000256" key="3">
    <source>
        <dbReference type="ARBA" id="ARBA00022475"/>
    </source>
</evidence>
<keyword evidence="5 9" id="KW-0812">Transmembrane</keyword>
<feature type="transmembrane region" description="Helical" evidence="9">
    <location>
        <begin position="56"/>
        <end position="71"/>
    </location>
</feature>
<comment type="subunit">
    <text evidence="9">The complex comprises the extracytoplasmic solute receptor protein and the two transmembrane proteins.</text>
</comment>
<proteinExistence type="inferred from homology"/>
<dbReference type="EMBL" id="RCDA01000001">
    <property type="protein sequence ID" value="RLK50883.1"/>
    <property type="molecule type" value="Genomic_DNA"/>
</dbReference>
<dbReference type="Proteomes" id="UP000275461">
    <property type="component" value="Unassembled WGS sequence"/>
</dbReference>
<evidence type="ECO:0000256" key="8">
    <source>
        <dbReference type="ARBA" id="ARBA00038436"/>
    </source>
</evidence>
<evidence type="ECO:0000256" key="1">
    <source>
        <dbReference type="ARBA" id="ARBA00004429"/>
    </source>
</evidence>
<keyword evidence="6 9" id="KW-1133">Transmembrane helix</keyword>
<accession>A0A498C6A4</accession>
<evidence type="ECO:0000256" key="5">
    <source>
        <dbReference type="ARBA" id="ARBA00022692"/>
    </source>
</evidence>
<protein>
    <recommendedName>
        <fullName evidence="9">TRAP transporter small permease protein</fullName>
    </recommendedName>
</protein>
<evidence type="ECO:0000256" key="2">
    <source>
        <dbReference type="ARBA" id="ARBA00022448"/>
    </source>
</evidence>
<dbReference type="GO" id="GO:0022857">
    <property type="term" value="F:transmembrane transporter activity"/>
    <property type="evidence" value="ECO:0007669"/>
    <property type="project" value="UniProtKB-UniRule"/>
</dbReference>
<dbReference type="InterPro" id="IPR007387">
    <property type="entry name" value="TRAP_DctQ"/>
</dbReference>
<dbReference type="Pfam" id="PF04290">
    <property type="entry name" value="DctQ"/>
    <property type="match status" value="1"/>
</dbReference>
<sequence>MLRTTLFLETWLHRISGLAGLLAGVALVAMVMLVFGNVVARYAFGFGAVWAQELEWYLLAFSAMLGIAYAMRNDDHVRVDIISHRFNRTGTLWLNFLTALLVALPCAALIIYFGYPFAESSFVRGERSPNSSGLPWRFIPKALVVVGFVFVAIEALAQTLTNGRKLVYHYHALWLQRSQAAALKGA</sequence>
<dbReference type="RefSeq" id="WP_121441335.1">
    <property type="nucleotide sequence ID" value="NZ_RCDA01000001.1"/>
</dbReference>
<gene>
    <name evidence="11" type="ORF">DFR31_0792</name>
</gene>
<organism evidence="11 12">
    <name type="scientific">Alkalispirillum mobile</name>
    <dbReference type="NCBI Taxonomy" id="85925"/>
    <lineage>
        <taxon>Bacteria</taxon>
        <taxon>Pseudomonadati</taxon>
        <taxon>Pseudomonadota</taxon>
        <taxon>Gammaproteobacteria</taxon>
        <taxon>Chromatiales</taxon>
        <taxon>Ectothiorhodospiraceae</taxon>
        <taxon>Alkalispirillum</taxon>
    </lineage>
</organism>
<comment type="subcellular location">
    <subcellularLocation>
        <location evidence="1 9">Cell inner membrane</location>
        <topology evidence="1 9">Multi-pass membrane protein</topology>
    </subcellularLocation>
</comment>
<keyword evidence="3" id="KW-1003">Cell membrane</keyword>
<reference evidence="11 12" key="1">
    <citation type="submission" date="2018-10" db="EMBL/GenBank/DDBJ databases">
        <title>Genomic Encyclopedia of Type Strains, Phase IV (KMG-IV): sequencing the most valuable type-strain genomes for metagenomic binning, comparative biology and taxonomic classification.</title>
        <authorList>
            <person name="Goeker M."/>
        </authorList>
    </citation>
    <scope>NUCLEOTIDE SEQUENCE [LARGE SCALE GENOMIC DNA]</scope>
    <source>
        <strain evidence="11 12">DSM 12769</strain>
    </source>
</reference>
<evidence type="ECO:0000256" key="9">
    <source>
        <dbReference type="RuleBase" id="RU369079"/>
    </source>
</evidence>
<evidence type="ECO:0000313" key="12">
    <source>
        <dbReference type="Proteomes" id="UP000275461"/>
    </source>
</evidence>
<keyword evidence="4 9" id="KW-0997">Cell inner membrane</keyword>
<evidence type="ECO:0000256" key="6">
    <source>
        <dbReference type="ARBA" id="ARBA00022989"/>
    </source>
</evidence>
<dbReference type="PANTHER" id="PTHR35011:SF4">
    <property type="entry name" value="SLL1102 PROTEIN"/>
    <property type="match status" value="1"/>
</dbReference>
<feature type="transmembrane region" description="Helical" evidence="9">
    <location>
        <begin position="92"/>
        <end position="118"/>
    </location>
</feature>
<feature type="domain" description="Tripartite ATP-independent periplasmic transporters DctQ component" evidence="10">
    <location>
        <begin position="30"/>
        <end position="160"/>
    </location>
</feature>
<comment type="caution">
    <text evidence="11">The sequence shown here is derived from an EMBL/GenBank/DDBJ whole genome shotgun (WGS) entry which is preliminary data.</text>
</comment>